<evidence type="ECO:0000256" key="1">
    <source>
        <dbReference type="ARBA" id="ARBA00001675"/>
    </source>
</evidence>
<comment type="caution">
    <text evidence="16">The sequence shown here is derived from an EMBL/GenBank/DDBJ whole genome shotgun (WGS) entry which is preliminary data.</text>
</comment>
<keyword evidence="10" id="KW-0865">Zymogen</keyword>
<sequence>MVSITSFTQNVFAALAIATLSQGLTIPEGLTKNSSSTSLVVTLGFTVSRTPFNGTAHELFLQKRADVSTTLTNEGPNYAAEITVGSSNQKQTVIVDTGSSDLWVVSSSAQCQAGRFGQGMDYCKQNGTYDAAASSSAKNLNQAFAIEYLDGSTSLGGFYQDTVGFSGISIRDQKFGVADTTSVNMGILGIGFASHESNGEGYDNVPVTLKKQGMIGKNAYSLYLNAEDASTGQIIFGGVDNAKYEGSLTALPVTSDNELRVQLDSIGLGGSNVGASVGVMLDSGTTYSFLEQEVADQLANVAGATWDENMKFYRLSSCDVSGDAVFSFDKGVKITVPLSELVIRNVDGQNCYFGVGRDGSNILGDNFLRRAYVVYDLDDRTISLAQVKYTDDSDVSAL</sequence>
<evidence type="ECO:0000313" key="16">
    <source>
        <dbReference type="EMBL" id="RCK64345.1"/>
    </source>
</evidence>
<keyword evidence="5" id="KW-0964">Secreted</keyword>
<evidence type="ECO:0000256" key="13">
    <source>
        <dbReference type="RuleBase" id="RU000454"/>
    </source>
</evidence>
<proteinExistence type="inferred from homology"/>
<comment type="similarity">
    <text evidence="3 13">Belongs to the peptidase A1 family.</text>
</comment>
<evidence type="ECO:0000256" key="4">
    <source>
        <dbReference type="ARBA" id="ARBA00013207"/>
    </source>
</evidence>
<evidence type="ECO:0000256" key="10">
    <source>
        <dbReference type="ARBA" id="ARBA00023145"/>
    </source>
</evidence>
<dbReference type="PANTHER" id="PTHR47966:SF65">
    <property type="entry name" value="ASPARTIC-TYPE ENDOPEPTIDASE"/>
    <property type="match status" value="1"/>
</dbReference>
<dbReference type="GO" id="GO:0005576">
    <property type="term" value="C:extracellular region"/>
    <property type="evidence" value="ECO:0007669"/>
    <property type="project" value="UniProtKB-SubCell"/>
</dbReference>
<reference evidence="16 17" key="1">
    <citation type="submission" date="2018-06" db="EMBL/GenBank/DDBJ databases">
        <title>Whole genome sequencing of Candida tropicalis (genome annotated by CSBL at Korea University).</title>
        <authorList>
            <person name="Ahn J."/>
        </authorList>
    </citation>
    <scope>NUCLEOTIDE SEQUENCE [LARGE SCALE GENOMIC DNA]</scope>
    <source>
        <strain evidence="16 17">ATCC 20962</strain>
    </source>
</reference>
<evidence type="ECO:0000259" key="15">
    <source>
        <dbReference type="PROSITE" id="PS51767"/>
    </source>
</evidence>
<dbReference type="STRING" id="5486.A0A367YEQ3"/>
<dbReference type="InterPro" id="IPR033876">
    <property type="entry name" value="SAP-like"/>
</dbReference>
<feature type="domain" description="Peptidase A1" evidence="15">
    <location>
        <begin position="78"/>
        <end position="385"/>
    </location>
</feature>
<keyword evidence="6 13" id="KW-0645">Protease</keyword>
<keyword evidence="7 14" id="KW-0732">Signal</keyword>
<evidence type="ECO:0000256" key="7">
    <source>
        <dbReference type="ARBA" id="ARBA00022729"/>
    </source>
</evidence>
<name>A0A367YEQ3_9ASCO</name>
<dbReference type="FunFam" id="2.40.70.10:FF:000023">
    <property type="entry name" value="Aspartic protease"/>
    <property type="match status" value="1"/>
</dbReference>
<evidence type="ECO:0000313" key="17">
    <source>
        <dbReference type="Proteomes" id="UP000253472"/>
    </source>
</evidence>
<evidence type="ECO:0000256" key="9">
    <source>
        <dbReference type="ARBA" id="ARBA00022801"/>
    </source>
</evidence>
<dbReference type="PRINTS" id="PR00792">
    <property type="entry name" value="PEPSIN"/>
</dbReference>
<dbReference type="AlphaFoldDB" id="A0A367YEQ3"/>
<feature type="active site" evidence="12">
    <location>
        <position position="282"/>
    </location>
</feature>
<dbReference type="GO" id="GO:0004190">
    <property type="term" value="F:aspartic-type endopeptidase activity"/>
    <property type="evidence" value="ECO:0007669"/>
    <property type="project" value="UniProtKB-KW"/>
</dbReference>
<evidence type="ECO:0000256" key="8">
    <source>
        <dbReference type="ARBA" id="ARBA00022750"/>
    </source>
</evidence>
<dbReference type="FunFam" id="2.40.70.10:FF:000011">
    <property type="entry name" value="Aspartic protease"/>
    <property type="match status" value="1"/>
</dbReference>
<keyword evidence="9 13" id="KW-0378">Hydrolase</keyword>
<evidence type="ECO:0000256" key="14">
    <source>
        <dbReference type="SAM" id="SignalP"/>
    </source>
</evidence>
<keyword evidence="8 13" id="KW-0064">Aspartyl protease</keyword>
<comment type="subcellular location">
    <subcellularLocation>
        <location evidence="2">Secreted</location>
    </subcellularLocation>
</comment>
<dbReference type="PROSITE" id="PS51767">
    <property type="entry name" value="PEPTIDASE_A1"/>
    <property type="match status" value="1"/>
</dbReference>
<evidence type="ECO:0000256" key="3">
    <source>
        <dbReference type="ARBA" id="ARBA00007447"/>
    </source>
</evidence>
<dbReference type="InterPro" id="IPR033121">
    <property type="entry name" value="PEPTIDASE_A1"/>
</dbReference>
<keyword evidence="17" id="KW-1185">Reference proteome</keyword>
<dbReference type="SUPFAM" id="SSF50630">
    <property type="entry name" value="Acid proteases"/>
    <property type="match status" value="1"/>
</dbReference>
<comment type="catalytic activity">
    <reaction evidence="1">
        <text>Preferential cleavage at the carboxyl of hydrophobic amino acids, but fails to cleave 15-Leu-|-Tyr-16, 16-Tyr-|-Leu-17 and 24-Phe-|-Phe-25 of insulin B chain. Activates trypsinogen, and degrades keratin.</text>
        <dbReference type="EC" id="3.4.23.24"/>
    </reaction>
</comment>
<dbReference type="Gene3D" id="2.40.70.10">
    <property type="entry name" value="Acid Proteases"/>
    <property type="match status" value="2"/>
</dbReference>
<protein>
    <recommendedName>
        <fullName evidence="4">candidapepsin</fullName>
        <ecNumber evidence="4">3.4.23.24</ecNumber>
    </recommendedName>
</protein>
<evidence type="ECO:0000256" key="6">
    <source>
        <dbReference type="ARBA" id="ARBA00022670"/>
    </source>
</evidence>
<dbReference type="PANTHER" id="PTHR47966">
    <property type="entry name" value="BETA-SITE APP-CLEAVING ENZYME, ISOFORM A-RELATED"/>
    <property type="match status" value="1"/>
</dbReference>
<dbReference type="EMBL" id="QLNQ01000022">
    <property type="protein sequence ID" value="RCK64345.1"/>
    <property type="molecule type" value="Genomic_DNA"/>
</dbReference>
<dbReference type="Proteomes" id="UP000253472">
    <property type="component" value="Unassembled WGS sequence"/>
</dbReference>
<dbReference type="PROSITE" id="PS00141">
    <property type="entry name" value="ASP_PROTEASE"/>
    <property type="match status" value="2"/>
</dbReference>
<dbReference type="InterPro" id="IPR001461">
    <property type="entry name" value="Aspartic_peptidase_A1"/>
</dbReference>
<dbReference type="EC" id="3.4.23.24" evidence="4"/>
<keyword evidence="11" id="KW-1015">Disulfide bond</keyword>
<feature type="active site" evidence="12">
    <location>
        <position position="96"/>
    </location>
</feature>
<evidence type="ECO:0000256" key="12">
    <source>
        <dbReference type="PIRSR" id="PIRSR601461-1"/>
    </source>
</evidence>
<dbReference type="CDD" id="cd05474">
    <property type="entry name" value="SAP_like"/>
    <property type="match status" value="1"/>
</dbReference>
<feature type="signal peptide" evidence="14">
    <location>
        <begin position="1"/>
        <end position="23"/>
    </location>
</feature>
<evidence type="ECO:0000256" key="2">
    <source>
        <dbReference type="ARBA" id="ARBA00004613"/>
    </source>
</evidence>
<gene>
    <name evidence="16" type="primary">SAPT1_1</name>
    <name evidence="16" type="ORF">Cantr_00267</name>
</gene>
<feature type="chain" id="PRO_5016768527" description="candidapepsin" evidence="14">
    <location>
        <begin position="24"/>
        <end position="398"/>
    </location>
</feature>
<dbReference type="InterPro" id="IPR021109">
    <property type="entry name" value="Peptidase_aspartic_dom_sf"/>
</dbReference>
<evidence type="ECO:0000256" key="11">
    <source>
        <dbReference type="ARBA" id="ARBA00023157"/>
    </source>
</evidence>
<dbReference type="GO" id="GO:0006508">
    <property type="term" value="P:proteolysis"/>
    <property type="evidence" value="ECO:0007669"/>
    <property type="project" value="UniProtKB-KW"/>
</dbReference>
<dbReference type="InterPro" id="IPR001969">
    <property type="entry name" value="Aspartic_peptidase_AS"/>
</dbReference>
<organism evidence="16 17">
    <name type="scientific">Candida viswanathii</name>
    <dbReference type="NCBI Taxonomy" id="5486"/>
    <lineage>
        <taxon>Eukaryota</taxon>
        <taxon>Fungi</taxon>
        <taxon>Dikarya</taxon>
        <taxon>Ascomycota</taxon>
        <taxon>Saccharomycotina</taxon>
        <taxon>Pichiomycetes</taxon>
        <taxon>Debaryomycetaceae</taxon>
        <taxon>Candida/Lodderomyces clade</taxon>
        <taxon>Candida</taxon>
    </lineage>
</organism>
<dbReference type="Pfam" id="PF00026">
    <property type="entry name" value="Asp"/>
    <property type="match status" value="1"/>
</dbReference>
<accession>A0A367YEQ3</accession>
<dbReference type="OrthoDB" id="771136at2759"/>
<evidence type="ECO:0000256" key="5">
    <source>
        <dbReference type="ARBA" id="ARBA00022525"/>
    </source>
</evidence>